<dbReference type="HOGENOM" id="CLU_2062454_0_0_1"/>
<feature type="signal peptide" evidence="1">
    <location>
        <begin position="1"/>
        <end position="16"/>
    </location>
</feature>
<dbReference type="AlphaFoldDB" id="A0A0C3KL47"/>
<accession>A0A0C3KL47</accession>
<protein>
    <submittedName>
        <fullName evidence="2">Uncharacterized protein</fullName>
    </submittedName>
</protein>
<feature type="chain" id="PRO_5002166305" evidence="1">
    <location>
        <begin position="17"/>
        <end position="119"/>
    </location>
</feature>
<dbReference type="Proteomes" id="UP000054217">
    <property type="component" value="Unassembled WGS sequence"/>
</dbReference>
<organism evidence="2 3">
    <name type="scientific">Pisolithus tinctorius Marx 270</name>
    <dbReference type="NCBI Taxonomy" id="870435"/>
    <lineage>
        <taxon>Eukaryota</taxon>
        <taxon>Fungi</taxon>
        <taxon>Dikarya</taxon>
        <taxon>Basidiomycota</taxon>
        <taxon>Agaricomycotina</taxon>
        <taxon>Agaricomycetes</taxon>
        <taxon>Agaricomycetidae</taxon>
        <taxon>Boletales</taxon>
        <taxon>Sclerodermatineae</taxon>
        <taxon>Pisolithaceae</taxon>
        <taxon>Pisolithus</taxon>
    </lineage>
</organism>
<dbReference type="InParanoid" id="A0A0C3KL47"/>
<dbReference type="OrthoDB" id="5946233at2759"/>
<evidence type="ECO:0000313" key="3">
    <source>
        <dbReference type="Proteomes" id="UP000054217"/>
    </source>
</evidence>
<gene>
    <name evidence="2" type="ORF">M404DRAFT_129707</name>
</gene>
<keyword evidence="1" id="KW-0732">Signal</keyword>
<dbReference type="PANTHER" id="PTHR46177">
    <property type="entry name" value="INTEGRASE CATALYTIC DOMAIN-CONTAINING PROTEIN"/>
    <property type="match status" value="1"/>
</dbReference>
<dbReference type="EMBL" id="KN831952">
    <property type="protein sequence ID" value="KIO10312.1"/>
    <property type="molecule type" value="Genomic_DNA"/>
</dbReference>
<keyword evidence="3" id="KW-1185">Reference proteome</keyword>
<evidence type="ECO:0000313" key="2">
    <source>
        <dbReference type="EMBL" id="KIO10312.1"/>
    </source>
</evidence>
<sequence length="119" mass="14039">MVLILFFVLVTLDTEWKFYRSVIYSYCQTHEPDLLKQHKAHKLQRCCFWAAGVNDLWAIDQHNKWLKFGLGLHTGIEPFSGRIMWIHVWHSNCNPQLILSYYLETIKQLGCKCLMPPTA</sequence>
<evidence type="ECO:0000256" key="1">
    <source>
        <dbReference type="SAM" id="SignalP"/>
    </source>
</evidence>
<proteinExistence type="predicted"/>
<dbReference type="PANTHER" id="PTHR46177:SF1">
    <property type="entry name" value="INTEGRASE CATALYTIC DOMAIN-CONTAINING PROTEIN"/>
    <property type="match status" value="1"/>
</dbReference>
<name>A0A0C3KL47_PISTI</name>
<reference evidence="2 3" key="1">
    <citation type="submission" date="2014-04" db="EMBL/GenBank/DDBJ databases">
        <authorList>
            <consortium name="DOE Joint Genome Institute"/>
            <person name="Kuo A."/>
            <person name="Kohler A."/>
            <person name="Costa M.D."/>
            <person name="Nagy L.G."/>
            <person name="Floudas D."/>
            <person name="Copeland A."/>
            <person name="Barry K.W."/>
            <person name="Cichocki N."/>
            <person name="Veneault-Fourrey C."/>
            <person name="LaButti K."/>
            <person name="Lindquist E.A."/>
            <person name="Lipzen A."/>
            <person name="Lundell T."/>
            <person name="Morin E."/>
            <person name="Murat C."/>
            <person name="Sun H."/>
            <person name="Tunlid A."/>
            <person name="Henrissat B."/>
            <person name="Grigoriev I.V."/>
            <person name="Hibbett D.S."/>
            <person name="Martin F."/>
            <person name="Nordberg H.P."/>
            <person name="Cantor M.N."/>
            <person name="Hua S.X."/>
        </authorList>
    </citation>
    <scope>NUCLEOTIDE SEQUENCE [LARGE SCALE GENOMIC DNA]</scope>
    <source>
        <strain evidence="2 3">Marx 270</strain>
    </source>
</reference>
<reference evidence="3" key="2">
    <citation type="submission" date="2015-01" db="EMBL/GenBank/DDBJ databases">
        <title>Evolutionary Origins and Diversification of the Mycorrhizal Mutualists.</title>
        <authorList>
            <consortium name="DOE Joint Genome Institute"/>
            <consortium name="Mycorrhizal Genomics Consortium"/>
            <person name="Kohler A."/>
            <person name="Kuo A."/>
            <person name="Nagy L.G."/>
            <person name="Floudas D."/>
            <person name="Copeland A."/>
            <person name="Barry K.W."/>
            <person name="Cichocki N."/>
            <person name="Veneault-Fourrey C."/>
            <person name="LaButti K."/>
            <person name="Lindquist E.A."/>
            <person name="Lipzen A."/>
            <person name="Lundell T."/>
            <person name="Morin E."/>
            <person name="Murat C."/>
            <person name="Riley R."/>
            <person name="Ohm R."/>
            <person name="Sun H."/>
            <person name="Tunlid A."/>
            <person name="Henrissat B."/>
            <person name="Grigoriev I.V."/>
            <person name="Hibbett D.S."/>
            <person name="Martin F."/>
        </authorList>
    </citation>
    <scope>NUCLEOTIDE SEQUENCE [LARGE SCALE GENOMIC DNA]</scope>
    <source>
        <strain evidence="3">Marx 270</strain>
    </source>
</reference>